<dbReference type="InterPro" id="IPR036875">
    <property type="entry name" value="Znf_CCHC_sf"/>
</dbReference>
<evidence type="ECO:0000313" key="5">
    <source>
        <dbReference type="EMBL" id="GEW76073.1"/>
    </source>
</evidence>
<sequence length="634" mass="71317">MTAAVTGVANVVVEAPRPKRDEEFTAKENARDLSTKEMWENIELLMKGSSLNEQRKQEELFDKYERFCAIGNKSIHELRKAYNPHALKTLKKQEQSSSGVEPLAYLAHSLKHQTSTIVASPTSTSSSILALKQQAQSGSDAMMATMQWLVNLLSSFQKQFPPTNNQLRTSSNPRSHATVHEGQIVTKTVQRKAPGNVSNAGTKRNQGYRNKTNRNGKKVICYNCHSEGHVAKECKEPKRAKDTQYYKDKMMLSDAKDRGVILDAEAKAFLADVECTEPYNESLALTTTTAFQVSHEDAYNSDIDDGPHAVAAFMNLSSTEEVNGTSLSKINEAIVERNKWNDELEQENSLLKTTLFNKEESIKALNEKNKKVVFEKKDLDERNLEEIVCLQKANKVMSDLLKTYQQTTQTIPMLSKRPNIATSDLHKTALGSSNLKYGNIARESHPAIYDGNRLLEPTHVPSSVWEIEETIALGVESRAKMFEKPGTVKPINYDVLNNSYIKFVPQKELSRKHVYWQLASAVKALFVHTHPAKKVLVKEVKEFENIFDELDDEYEQGVKKIKSLKITNRNLMCEIECLTSDSIANDVCAIVCTADVRMPLDAEISSSCVRELSKGLELEAEIAKENKMLFESKK</sequence>
<keyword evidence="1" id="KW-0863">Zinc-finger</keyword>
<feature type="region of interest" description="Disordered" evidence="3">
    <location>
        <begin position="192"/>
        <end position="212"/>
    </location>
</feature>
<dbReference type="GO" id="GO:0003676">
    <property type="term" value="F:nucleic acid binding"/>
    <property type="evidence" value="ECO:0007669"/>
    <property type="project" value="InterPro"/>
</dbReference>
<evidence type="ECO:0000256" key="3">
    <source>
        <dbReference type="SAM" id="MobiDB-lite"/>
    </source>
</evidence>
<dbReference type="InterPro" id="IPR001878">
    <property type="entry name" value="Znf_CCHC"/>
</dbReference>
<accession>A0A699GY35</accession>
<dbReference type="EMBL" id="BKCJ010072680">
    <property type="protein sequence ID" value="GEW76073.1"/>
    <property type="molecule type" value="Genomic_DNA"/>
</dbReference>
<organism evidence="5">
    <name type="scientific">Tanacetum cinerariifolium</name>
    <name type="common">Dalmatian daisy</name>
    <name type="synonym">Chrysanthemum cinerariifolium</name>
    <dbReference type="NCBI Taxonomy" id="118510"/>
    <lineage>
        <taxon>Eukaryota</taxon>
        <taxon>Viridiplantae</taxon>
        <taxon>Streptophyta</taxon>
        <taxon>Embryophyta</taxon>
        <taxon>Tracheophyta</taxon>
        <taxon>Spermatophyta</taxon>
        <taxon>Magnoliopsida</taxon>
        <taxon>eudicotyledons</taxon>
        <taxon>Gunneridae</taxon>
        <taxon>Pentapetalae</taxon>
        <taxon>asterids</taxon>
        <taxon>campanulids</taxon>
        <taxon>Asterales</taxon>
        <taxon>Asteraceae</taxon>
        <taxon>Asteroideae</taxon>
        <taxon>Anthemideae</taxon>
        <taxon>Anthemidinae</taxon>
        <taxon>Tanacetum</taxon>
    </lineage>
</organism>
<reference evidence="5" key="1">
    <citation type="journal article" date="2019" name="Sci. Rep.">
        <title>Draft genome of Tanacetum cinerariifolium, the natural source of mosquito coil.</title>
        <authorList>
            <person name="Yamashiro T."/>
            <person name="Shiraishi A."/>
            <person name="Satake H."/>
            <person name="Nakayama K."/>
        </authorList>
    </citation>
    <scope>NUCLEOTIDE SEQUENCE</scope>
</reference>
<dbReference type="GO" id="GO:0008270">
    <property type="term" value="F:zinc ion binding"/>
    <property type="evidence" value="ECO:0007669"/>
    <property type="project" value="UniProtKB-KW"/>
</dbReference>
<dbReference type="AlphaFoldDB" id="A0A699GY35"/>
<evidence type="ECO:0000256" key="1">
    <source>
        <dbReference type="PROSITE-ProRule" id="PRU00047"/>
    </source>
</evidence>
<dbReference type="PROSITE" id="PS50158">
    <property type="entry name" value="ZF_CCHC"/>
    <property type="match status" value="1"/>
</dbReference>
<keyword evidence="1" id="KW-0479">Metal-binding</keyword>
<name>A0A699GY35_TANCI</name>
<dbReference type="SMART" id="SM00343">
    <property type="entry name" value="ZnF_C2HC"/>
    <property type="match status" value="1"/>
</dbReference>
<protein>
    <recommendedName>
        <fullName evidence="4">CCHC-type domain-containing protein</fullName>
    </recommendedName>
</protein>
<evidence type="ECO:0000256" key="2">
    <source>
        <dbReference type="SAM" id="Coils"/>
    </source>
</evidence>
<gene>
    <name evidence="5" type="ORF">Tci_248049</name>
</gene>
<keyword evidence="1" id="KW-0862">Zinc</keyword>
<feature type="coiled-coil region" evidence="2">
    <location>
        <begin position="330"/>
        <end position="382"/>
    </location>
</feature>
<dbReference type="Gene3D" id="4.10.60.10">
    <property type="entry name" value="Zinc finger, CCHC-type"/>
    <property type="match status" value="1"/>
</dbReference>
<proteinExistence type="predicted"/>
<comment type="caution">
    <text evidence="5">The sequence shown here is derived from an EMBL/GenBank/DDBJ whole genome shotgun (WGS) entry which is preliminary data.</text>
</comment>
<feature type="domain" description="CCHC-type" evidence="4">
    <location>
        <begin position="221"/>
        <end position="236"/>
    </location>
</feature>
<dbReference type="Pfam" id="PF00098">
    <property type="entry name" value="zf-CCHC"/>
    <property type="match status" value="1"/>
</dbReference>
<dbReference type="SUPFAM" id="SSF57756">
    <property type="entry name" value="Retrovirus zinc finger-like domains"/>
    <property type="match status" value="1"/>
</dbReference>
<keyword evidence="2" id="KW-0175">Coiled coil</keyword>
<feature type="compositionally biased region" description="Polar residues" evidence="3">
    <location>
        <begin position="196"/>
        <end position="210"/>
    </location>
</feature>
<evidence type="ECO:0000259" key="4">
    <source>
        <dbReference type="PROSITE" id="PS50158"/>
    </source>
</evidence>